<keyword evidence="1" id="KW-0812">Transmembrane</keyword>
<evidence type="ECO:0000313" key="2">
    <source>
        <dbReference type="EMBL" id="MBD3915481.1"/>
    </source>
</evidence>
<proteinExistence type="predicted"/>
<name>A0ABR8MJM3_9ACTN</name>
<keyword evidence="3" id="KW-1185">Reference proteome</keyword>
<dbReference type="SUPFAM" id="SSF82171">
    <property type="entry name" value="DPP6 N-terminal domain-like"/>
    <property type="match status" value="1"/>
</dbReference>
<gene>
    <name evidence="2" type="ORF">IEZ25_12735</name>
</gene>
<keyword evidence="1" id="KW-0472">Membrane</keyword>
<organism evidence="2 3">
    <name type="scientific">Nocardioides hwasunensis</name>
    <dbReference type="NCBI Taxonomy" id="397258"/>
    <lineage>
        <taxon>Bacteria</taxon>
        <taxon>Bacillati</taxon>
        <taxon>Actinomycetota</taxon>
        <taxon>Actinomycetes</taxon>
        <taxon>Propionibacteriales</taxon>
        <taxon>Nocardioidaceae</taxon>
        <taxon>Nocardioides</taxon>
    </lineage>
</organism>
<dbReference type="Proteomes" id="UP000649289">
    <property type="component" value="Unassembled WGS sequence"/>
</dbReference>
<feature type="transmembrane region" description="Helical" evidence="1">
    <location>
        <begin position="37"/>
        <end position="58"/>
    </location>
</feature>
<dbReference type="EMBL" id="JACXYY010000005">
    <property type="protein sequence ID" value="MBD3915481.1"/>
    <property type="molecule type" value="Genomic_DNA"/>
</dbReference>
<feature type="transmembrane region" description="Helical" evidence="1">
    <location>
        <begin position="354"/>
        <end position="372"/>
    </location>
</feature>
<protein>
    <recommendedName>
        <fullName evidence="4">WD40 repeat domain-containing protein</fullName>
    </recommendedName>
</protein>
<evidence type="ECO:0000313" key="3">
    <source>
        <dbReference type="Proteomes" id="UP000649289"/>
    </source>
</evidence>
<comment type="caution">
    <text evidence="2">The sequence shown here is derived from an EMBL/GenBank/DDBJ whole genome shotgun (WGS) entry which is preliminary data.</text>
</comment>
<dbReference type="RefSeq" id="WP_191199824.1">
    <property type="nucleotide sequence ID" value="NZ_BAAAPA010000008.1"/>
</dbReference>
<keyword evidence="1" id="KW-1133">Transmembrane helix</keyword>
<reference evidence="2 3" key="1">
    <citation type="submission" date="2020-09" db="EMBL/GenBank/DDBJ databases">
        <title>novel species in genus Nocardioides.</title>
        <authorList>
            <person name="Zhang G."/>
        </authorList>
    </citation>
    <scope>NUCLEOTIDE SEQUENCE [LARGE SCALE GENOMIC DNA]</scope>
    <source>
        <strain evidence="2 3">19197</strain>
    </source>
</reference>
<dbReference type="InterPro" id="IPR011042">
    <property type="entry name" value="6-blade_b-propeller_TolB-like"/>
</dbReference>
<sequence>MNDLRTTFRRLADSAEPLPVSDDLWQRAQASRRRGQVLVAAAVLAIIASVTWSAVLLGCGDREARTASTDTVPGGAIPSRIDDVPADLPVTTDLAVGRSSVAFLSPTSMRPVVIGAEDGRYRQLDLPDGPTETGKLALSPDGKHLAWAVLGRIHVIDLETGEGTFFPANDEHRDVDTLAWTPGSDHLLWTGTDRDGKDSGGLLPIGGESEVFRTSALLGIPSPTNELTAVSTLEVGDSATFAQQRGKRVERALPTDLYPQGATTRPLGWAQDHLVVEQVDAPPESYVEGAHLVLLTSPDVPESEWTYRILVRDVPQDGVVLSLAVDLVPDLDGTSSQQLTHDFGDPLADQQRDVSWMIGLGVAGAIGVLMGLRRLLRRPLR</sequence>
<evidence type="ECO:0008006" key="4">
    <source>
        <dbReference type="Google" id="ProtNLM"/>
    </source>
</evidence>
<evidence type="ECO:0000256" key="1">
    <source>
        <dbReference type="SAM" id="Phobius"/>
    </source>
</evidence>
<accession>A0ABR8MJM3</accession>
<dbReference type="Gene3D" id="2.120.10.30">
    <property type="entry name" value="TolB, C-terminal domain"/>
    <property type="match status" value="1"/>
</dbReference>